<dbReference type="SMART" id="SM00320">
    <property type="entry name" value="WD40"/>
    <property type="match status" value="2"/>
</dbReference>
<dbReference type="Proteomes" id="UP000692954">
    <property type="component" value="Unassembled WGS sequence"/>
</dbReference>
<evidence type="ECO:0000313" key="2">
    <source>
        <dbReference type="EMBL" id="CAD8103762.1"/>
    </source>
</evidence>
<reference evidence="2" key="1">
    <citation type="submission" date="2021-01" db="EMBL/GenBank/DDBJ databases">
        <authorList>
            <consortium name="Genoscope - CEA"/>
            <person name="William W."/>
        </authorList>
    </citation>
    <scope>NUCLEOTIDE SEQUENCE</scope>
</reference>
<dbReference type="InterPro" id="IPR001680">
    <property type="entry name" value="WD40_rpt"/>
</dbReference>
<dbReference type="AlphaFoldDB" id="A0A8S1PKU8"/>
<dbReference type="EMBL" id="CAJJDN010000081">
    <property type="protein sequence ID" value="CAD8103762.1"/>
    <property type="molecule type" value="Genomic_DNA"/>
</dbReference>
<organism evidence="2 3">
    <name type="scientific">Paramecium sonneborni</name>
    <dbReference type="NCBI Taxonomy" id="65129"/>
    <lineage>
        <taxon>Eukaryota</taxon>
        <taxon>Sar</taxon>
        <taxon>Alveolata</taxon>
        <taxon>Ciliophora</taxon>
        <taxon>Intramacronucleata</taxon>
        <taxon>Oligohymenophorea</taxon>
        <taxon>Peniculida</taxon>
        <taxon>Parameciidae</taxon>
        <taxon>Paramecium</taxon>
    </lineage>
</organism>
<sequence>MQKLISAIKNLNNQIQKEKYLISYKEINQTYGYLEDDKNLTDFQLSEDDLYIVSAYKDSHIKVWDMKTYKVLFKQKMDTKGLLVSFYESTLKIWNFKALRQQQNFEMDGHIDSLEKILASADGLVLCSQSDREIKFWDLEELTLLNEYNDSYIWYGNFDNTGTYFAFESEIGMILFKIMGKVIIEKFILKREQASKYFYFTSDSQQIVQNFFRSQYFLDFKEAEKLKWNKLFSHFQKQSFIKFTIADKCKYVIAHRKFKIFEVDSNMKLKQIHFKGSFNHKVLNFCLSNCLNMIEIQFDQQERQIDQEEIQQDSEEILSKEIFIFSLSQMEVLKKIECNYQIRLFCFSLNDEFLILLCRQEYLVFQIVYNQINKIKRVELTSEYDQIFPFQENQFIFFQKQDIQLFQNLELFNNLEIEHNLTAFCTKDKFIAVPSEPQEAINIYKLKGLTEIEKLATVYPVQVIKNLHHCNSTIQFSQNCQFLNHLGKTKSQDYGIQQIQNQFSSYF</sequence>
<dbReference type="PROSITE" id="PS00678">
    <property type="entry name" value="WD_REPEATS_1"/>
    <property type="match status" value="1"/>
</dbReference>
<dbReference type="PROSITE" id="PS50082">
    <property type="entry name" value="WD_REPEATS_2"/>
    <property type="match status" value="2"/>
</dbReference>
<keyword evidence="3" id="KW-1185">Reference proteome</keyword>
<keyword evidence="1" id="KW-0853">WD repeat</keyword>
<feature type="repeat" description="WD" evidence="1">
    <location>
        <begin position="107"/>
        <end position="147"/>
    </location>
</feature>
<evidence type="ECO:0008006" key="4">
    <source>
        <dbReference type="Google" id="ProtNLM"/>
    </source>
</evidence>
<protein>
    <recommendedName>
        <fullName evidence="4">WD40-repeat-containing domain</fullName>
    </recommendedName>
</protein>
<name>A0A8S1PKU8_9CILI</name>
<dbReference type="InterPro" id="IPR019775">
    <property type="entry name" value="WD40_repeat_CS"/>
</dbReference>
<dbReference type="Pfam" id="PF00400">
    <property type="entry name" value="WD40"/>
    <property type="match status" value="1"/>
</dbReference>
<evidence type="ECO:0000313" key="3">
    <source>
        <dbReference type="Proteomes" id="UP000692954"/>
    </source>
</evidence>
<feature type="repeat" description="WD" evidence="1">
    <location>
        <begin position="33"/>
        <end position="74"/>
    </location>
</feature>
<proteinExistence type="predicted"/>
<dbReference type="OrthoDB" id="16717at2759"/>
<gene>
    <name evidence="2" type="ORF">PSON_ATCC_30995.1.T0810003</name>
</gene>
<comment type="caution">
    <text evidence="2">The sequence shown here is derived from an EMBL/GenBank/DDBJ whole genome shotgun (WGS) entry which is preliminary data.</text>
</comment>
<accession>A0A8S1PKU8</accession>
<evidence type="ECO:0000256" key="1">
    <source>
        <dbReference type="PROSITE-ProRule" id="PRU00221"/>
    </source>
</evidence>